<comment type="caution">
    <text evidence="2">The sequence shown here is derived from an EMBL/GenBank/DDBJ whole genome shotgun (WGS) entry which is preliminary data.</text>
</comment>
<name>A0A7V2T1V2_LEUMU</name>
<dbReference type="Pfam" id="PF07238">
    <property type="entry name" value="PilZ"/>
    <property type="match status" value="1"/>
</dbReference>
<sequence length="113" mass="12461">MKNKERNVLPLTIPNKTALHAAYMPFLKGGGLFVPTQNNYYFDDEVIVVTSIVYLDKKIAIPGKVVWISSKGASNSKQGVGVRFFGPTQVKIKLALESILGELAKKPALNHNY</sequence>
<dbReference type="AlphaFoldDB" id="A0A7V2T1V2"/>
<accession>A0A7V2T1V2</accession>
<dbReference type="GO" id="GO:0035438">
    <property type="term" value="F:cyclic-di-GMP binding"/>
    <property type="evidence" value="ECO:0007669"/>
    <property type="project" value="InterPro"/>
</dbReference>
<proteinExistence type="predicted"/>
<dbReference type="EMBL" id="DRMS01000139">
    <property type="protein sequence ID" value="HFC91828.1"/>
    <property type="molecule type" value="Genomic_DNA"/>
</dbReference>
<feature type="domain" description="PilZ" evidence="1">
    <location>
        <begin position="9"/>
        <end position="90"/>
    </location>
</feature>
<reference evidence="2" key="1">
    <citation type="journal article" date="2020" name="mSystems">
        <title>Genome- and Community-Level Interaction Insights into Carbon Utilization and Element Cycling Functions of Hydrothermarchaeota in Hydrothermal Sediment.</title>
        <authorList>
            <person name="Zhou Z."/>
            <person name="Liu Y."/>
            <person name="Xu W."/>
            <person name="Pan J."/>
            <person name="Luo Z.H."/>
            <person name="Li M."/>
        </authorList>
    </citation>
    <scope>NUCLEOTIDE SEQUENCE [LARGE SCALE GENOMIC DNA]</scope>
    <source>
        <strain evidence="2">HyVt-493</strain>
    </source>
</reference>
<dbReference type="Proteomes" id="UP000885750">
    <property type="component" value="Unassembled WGS sequence"/>
</dbReference>
<dbReference type="Gene3D" id="2.40.10.220">
    <property type="entry name" value="predicted glycosyltransferase like domains"/>
    <property type="match status" value="1"/>
</dbReference>
<organism evidence="2">
    <name type="scientific">Leucothrix mucor</name>
    <dbReference type="NCBI Taxonomy" id="45248"/>
    <lineage>
        <taxon>Bacteria</taxon>
        <taxon>Pseudomonadati</taxon>
        <taxon>Pseudomonadota</taxon>
        <taxon>Gammaproteobacteria</taxon>
        <taxon>Thiotrichales</taxon>
        <taxon>Thiotrichaceae</taxon>
        <taxon>Leucothrix</taxon>
    </lineage>
</organism>
<protein>
    <submittedName>
        <fullName evidence="2">Pilus assembly protein PilZ</fullName>
    </submittedName>
</protein>
<evidence type="ECO:0000313" key="2">
    <source>
        <dbReference type="EMBL" id="HFC91828.1"/>
    </source>
</evidence>
<dbReference type="InterPro" id="IPR009875">
    <property type="entry name" value="PilZ_domain"/>
</dbReference>
<gene>
    <name evidence="2" type="ORF">ENJ51_03360</name>
</gene>
<evidence type="ECO:0000259" key="1">
    <source>
        <dbReference type="Pfam" id="PF07238"/>
    </source>
</evidence>